<protein>
    <submittedName>
        <fullName evidence="1">Uncharacterized protein</fullName>
    </submittedName>
</protein>
<name>Q0FYL2_9HYPH</name>
<dbReference type="EMBL" id="AATP01000010">
    <property type="protein sequence ID" value="EAU39983.1"/>
    <property type="molecule type" value="Genomic_DNA"/>
</dbReference>
<evidence type="ECO:0000313" key="2">
    <source>
        <dbReference type="Proteomes" id="UP000004310"/>
    </source>
</evidence>
<reference evidence="1 2" key="1">
    <citation type="journal article" date="2010" name="J. Bacteriol.">
        <title>Genome sequence of Fulvimarina pelagi HTCC2506T, a Mn(II)-oxidizing alphaproteobacterium possessing an aerobic anoxygenic photosynthetic gene cluster and Xanthorhodopsin.</title>
        <authorList>
            <person name="Kang I."/>
            <person name="Oh H.M."/>
            <person name="Lim S.I."/>
            <person name="Ferriera S."/>
            <person name="Giovannoni S.J."/>
            <person name="Cho J.C."/>
        </authorList>
    </citation>
    <scope>NUCLEOTIDE SEQUENCE [LARGE SCALE GENOMIC DNA]</scope>
    <source>
        <strain evidence="1 2">HTCC2506</strain>
    </source>
</reference>
<dbReference type="Proteomes" id="UP000004310">
    <property type="component" value="Unassembled WGS sequence"/>
</dbReference>
<organism evidence="1 2">
    <name type="scientific">Fulvimarina pelagi HTCC2506</name>
    <dbReference type="NCBI Taxonomy" id="314231"/>
    <lineage>
        <taxon>Bacteria</taxon>
        <taxon>Pseudomonadati</taxon>
        <taxon>Pseudomonadota</taxon>
        <taxon>Alphaproteobacteria</taxon>
        <taxon>Hyphomicrobiales</taxon>
        <taxon>Aurantimonadaceae</taxon>
        <taxon>Fulvimarina</taxon>
    </lineage>
</organism>
<dbReference type="HOGENOM" id="CLU_3043698_0_0_5"/>
<dbReference type="STRING" id="217511.GCA_001463845_03130"/>
<evidence type="ECO:0000313" key="1">
    <source>
        <dbReference type="EMBL" id="EAU39983.1"/>
    </source>
</evidence>
<proteinExistence type="predicted"/>
<accession>Q0FYL2</accession>
<dbReference type="AlphaFoldDB" id="Q0FYL2"/>
<sequence>MKQPWHEHYRSNFGIGLDPMHQGATTHKEAKRFAIATAARGNRRIFRGMPLRYR</sequence>
<keyword evidence="2" id="KW-1185">Reference proteome</keyword>
<gene>
    <name evidence="1" type="ORF">FP2506_02040</name>
</gene>
<comment type="caution">
    <text evidence="1">The sequence shown here is derived from an EMBL/GenBank/DDBJ whole genome shotgun (WGS) entry which is preliminary data.</text>
</comment>